<accession>A0A6A5WY80</accession>
<evidence type="ECO:0000313" key="2">
    <source>
        <dbReference type="Proteomes" id="UP000799779"/>
    </source>
</evidence>
<keyword evidence="2" id="KW-1185">Reference proteome</keyword>
<sequence>MSHQTNNPTQREDVPKHKIRVPAVLGRPYFTTSLVLENPILHGPELRQFPFMEDKLSVDKGKNQCVLEWLQCPKNKAFDLSAADEEICTWLIVSNKVVKWNRLKQWFNKLGNTDGSITVTGYNNQQAIPNISRIQMSALTPDEGSKIFGRYCGK</sequence>
<gene>
    <name evidence="1" type="ORF">P154DRAFT_529718</name>
</gene>
<name>A0A6A5WY80_9PLEO</name>
<evidence type="ECO:0000313" key="1">
    <source>
        <dbReference type="EMBL" id="KAF2006700.1"/>
    </source>
</evidence>
<dbReference type="AlphaFoldDB" id="A0A6A5WY80"/>
<organism evidence="1 2">
    <name type="scientific">Amniculicola lignicola CBS 123094</name>
    <dbReference type="NCBI Taxonomy" id="1392246"/>
    <lineage>
        <taxon>Eukaryota</taxon>
        <taxon>Fungi</taxon>
        <taxon>Dikarya</taxon>
        <taxon>Ascomycota</taxon>
        <taxon>Pezizomycotina</taxon>
        <taxon>Dothideomycetes</taxon>
        <taxon>Pleosporomycetidae</taxon>
        <taxon>Pleosporales</taxon>
        <taxon>Amniculicolaceae</taxon>
        <taxon>Amniculicola</taxon>
    </lineage>
</organism>
<reference evidence="1" key="1">
    <citation type="journal article" date="2020" name="Stud. Mycol.">
        <title>101 Dothideomycetes genomes: a test case for predicting lifestyles and emergence of pathogens.</title>
        <authorList>
            <person name="Haridas S."/>
            <person name="Albert R."/>
            <person name="Binder M."/>
            <person name="Bloem J."/>
            <person name="Labutti K."/>
            <person name="Salamov A."/>
            <person name="Andreopoulos B."/>
            <person name="Baker S."/>
            <person name="Barry K."/>
            <person name="Bills G."/>
            <person name="Bluhm B."/>
            <person name="Cannon C."/>
            <person name="Castanera R."/>
            <person name="Culley D."/>
            <person name="Daum C."/>
            <person name="Ezra D."/>
            <person name="Gonzalez J."/>
            <person name="Henrissat B."/>
            <person name="Kuo A."/>
            <person name="Liang C."/>
            <person name="Lipzen A."/>
            <person name="Lutzoni F."/>
            <person name="Magnuson J."/>
            <person name="Mondo S."/>
            <person name="Nolan M."/>
            <person name="Ohm R."/>
            <person name="Pangilinan J."/>
            <person name="Park H.-J."/>
            <person name="Ramirez L."/>
            <person name="Alfaro M."/>
            <person name="Sun H."/>
            <person name="Tritt A."/>
            <person name="Yoshinaga Y."/>
            <person name="Zwiers L.-H."/>
            <person name="Turgeon B."/>
            <person name="Goodwin S."/>
            <person name="Spatafora J."/>
            <person name="Crous P."/>
            <person name="Grigoriev I."/>
        </authorList>
    </citation>
    <scope>NUCLEOTIDE SEQUENCE</scope>
    <source>
        <strain evidence="1">CBS 123094</strain>
    </source>
</reference>
<dbReference type="Proteomes" id="UP000799779">
    <property type="component" value="Unassembled WGS sequence"/>
</dbReference>
<proteinExistence type="predicted"/>
<protein>
    <submittedName>
        <fullName evidence="1">Uncharacterized protein</fullName>
    </submittedName>
</protein>
<dbReference type="EMBL" id="ML977559">
    <property type="protein sequence ID" value="KAF2006700.1"/>
    <property type="molecule type" value="Genomic_DNA"/>
</dbReference>